<comment type="caution">
    <text evidence="1">The sequence shown here is derived from an EMBL/GenBank/DDBJ whole genome shotgun (WGS) entry which is preliminary data.</text>
</comment>
<name>A0ACC1T3D9_9APHY</name>
<dbReference type="Proteomes" id="UP001148662">
    <property type="component" value="Unassembled WGS sequence"/>
</dbReference>
<dbReference type="EMBL" id="JANHOG010000673">
    <property type="protein sequence ID" value="KAJ3552334.1"/>
    <property type="molecule type" value="Genomic_DNA"/>
</dbReference>
<sequence length="214" mass="23871">MQELEDRVLVCLELQSLVPIRTCRHTIRRLHRPIDYQIPPFTFHLRSTPRSCEPSADFLIASSHIEVTKLREIGHLDDLSDEALHRWYQAKGTRGFTIDSNALRWLQQPKIDVPTKAKLMLCLGADSIGPFAIHATTLPFRMAASPSSSAYVRLLCSRLDGSLRILDNGEGSSLETEGCYRSASGHGADSLNLFNKKGLRVGEPADPPHDTIRS</sequence>
<organism evidence="1 2">
    <name type="scientific">Phlebia brevispora</name>
    <dbReference type="NCBI Taxonomy" id="194682"/>
    <lineage>
        <taxon>Eukaryota</taxon>
        <taxon>Fungi</taxon>
        <taxon>Dikarya</taxon>
        <taxon>Basidiomycota</taxon>
        <taxon>Agaricomycotina</taxon>
        <taxon>Agaricomycetes</taxon>
        <taxon>Polyporales</taxon>
        <taxon>Meruliaceae</taxon>
        <taxon>Phlebia</taxon>
    </lineage>
</organism>
<reference evidence="1" key="1">
    <citation type="submission" date="2022-07" db="EMBL/GenBank/DDBJ databases">
        <title>Genome Sequence of Phlebia brevispora.</title>
        <authorList>
            <person name="Buettner E."/>
        </authorList>
    </citation>
    <scope>NUCLEOTIDE SEQUENCE</scope>
    <source>
        <strain evidence="1">MPL23</strain>
    </source>
</reference>
<evidence type="ECO:0000313" key="2">
    <source>
        <dbReference type="Proteomes" id="UP001148662"/>
    </source>
</evidence>
<proteinExistence type="predicted"/>
<accession>A0ACC1T3D9</accession>
<gene>
    <name evidence="1" type="ORF">NM688_g4200</name>
</gene>
<evidence type="ECO:0000313" key="1">
    <source>
        <dbReference type="EMBL" id="KAJ3552334.1"/>
    </source>
</evidence>
<keyword evidence="2" id="KW-1185">Reference proteome</keyword>
<protein>
    <submittedName>
        <fullName evidence="1">Uncharacterized protein</fullName>
    </submittedName>
</protein>